<evidence type="ECO:0000313" key="2">
    <source>
        <dbReference type="Proteomes" id="UP001056120"/>
    </source>
</evidence>
<comment type="caution">
    <text evidence="1">The sequence shown here is derived from an EMBL/GenBank/DDBJ whole genome shotgun (WGS) entry which is preliminary data.</text>
</comment>
<gene>
    <name evidence="1" type="ORF">L1987_55073</name>
</gene>
<dbReference type="Proteomes" id="UP001056120">
    <property type="component" value="Linkage Group LG18"/>
</dbReference>
<name>A0ACB9E9Z1_9ASTR</name>
<sequence>MAVHRNLLRLLGFCMTPTELLLVYHYMSMVALHHVYELQIYSWMMRAVVGDWVLAKHMGYEDTQVTTAILGTIGHIAPEYLSTGRYSEKTDVFGFGVMLLELVTGQRAYDLARLEKGNEVMLLEWVIDGINPAVITKKKP</sequence>
<protein>
    <submittedName>
        <fullName evidence="1">Uncharacterized protein</fullName>
    </submittedName>
</protein>
<reference evidence="1 2" key="2">
    <citation type="journal article" date="2022" name="Mol. Ecol. Resour.">
        <title>The genomes of chicory, endive, great burdock and yacon provide insights into Asteraceae paleo-polyploidization history and plant inulin production.</title>
        <authorList>
            <person name="Fan W."/>
            <person name="Wang S."/>
            <person name="Wang H."/>
            <person name="Wang A."/>
            <person name="Jiang F."/>
            <person name="Liu H."/>
            <person name="Zhao H."/>
            <person name="Xu D."/>
            <person name="Zhang Y."/>
        </authorList>
    </citation>
    <scope>NUCLEOTIDE SEQUENCE [LARGE SCALE GENOMIC DNA]</scope>
    <source>
        <strain evidence="2">cv. Yunnan</strain>
        <tissue evidence="1">Leaves</tissue>
    </source>
</reference>
<accession>A0ACB9E9Z1</accession>
<dbReference type="EMBL" id="CM042035">
    <property type="protein sequence ID" value="KAI3755277.1"/>
    <property type="molecule type" value="Genomic_DNA"/>
</dbReference>
<reference evidence="2" key="1">
    <citation type="journal article" date="2022" name="Mol. Ecol. Resour.">
        <title>The genomes of chicory, endive, great burdock and yacon provide insights into Asteraceae palaeo-polyploidization history and plant inulin production.</title>
        <authorList>
            <person name="Fan W."/>
            <person name="Wang S."/>
            <person name="Wang H."/>
            <person name="Wang A."/>
            <person name="Jiang F."/>
            <person name="Liu H."/>
            <person name="Zhao H."/>
            <person name="Xu D."/>
            <person name="Zhang Y."/>
        </authorList>
    </citation>
    <scope>NUCLEOTIDE SEQUENCE [LARGE SCALE GENOMIC DNA]</scope>
    <source>
        <strain evidence="2">cv. Yunnan</strain>
    </source>
</reference>
<organism evidence="1 2">
    <name type="scientific">Smallanthus sonchifolius</name>
    <dbReference type="NCBI Taxonomy" id="185202"/>
    <lineage>
        <taxon>Eukaryota</taxon>
        <taxon>Viridiplantae</taxon>
        <taxon>Streptophyta</taxon>
        <taxon>Embryophyta</taxon>
        <taxon>Tracheophyta</taxon>
        <taxon>Spermatophyta</taxon>
        <taxon>Magnoliopsida</taxon>
        <taxon>eudicotyledons</taxon>
        <taxon>Gunneridae</taxon>
        <taxon>Pentapetalae</taxon>
        <taxon>asterids</taxon>
        <taxon>campanulids</taxon>
        <taxon>Asterales</taxon>
        <taxon>Asteraceae</taxon>
        <taxon>Asteroideae</taxon>
        <taxon>Heliantheae alliance</taxon>
        <taxon>Millerieae</taxon>
        <taxon>Smallanthus</taxon>
    </lineage>
</organism>
<evidence type="ECO:0000313" key="1">
    <source>
        <dbReference type="EMBL" id="KAI3755277.1"/>
    </source>
</evidence>
<proteinExistence type="predicted"/>
<keyword evidence="2" id="KW-1185">Reference proteome</keyword>